<gene>
    <name evidence="3" type="ORF">A4X03_0g9563</name>
</gene>
<feature type="non-terminal residue" evidence="3">
    <location>
        <position position="1"/>
    </location>
</feature>
<sequence>RTPYPIPYLYPQGRYWVYPRCTHTHADLCRSPGDDDEDHDRWQDDESGSAAGSDNSTDDRPDRPGNSVNLNNSDLQQICVLANKHRSPGQARFVPCFNYNNSDSEFIVDSAASSTPHLKTAEYVLRKRTKQHGARSDPSACIISTPRGQRLAHFQSVIKVRYNDRRSQERTKHHIHRSSYHVKKPRQHRHSRPILKVWKEFVVLLIVLIVLLVILVALFSIVAEAGKVKIFVLVLVAIPKKVKIFVLVFAAIVTVVAIGTSLLFEFPIWIGSPFLGTCRNGV</sequence>
<name>A0A8T8SAR7_9BASI</name>
<evidence type="ECO:0000256" key="2">
    <source>
        <dbReference type="SAM" id="Phobius"/>
    </source>
</evidence>
<protein>
    <submittedName>
        <fullName evidence="3">Uncharacterized protein</fullName>
    </submittedName>
</protein>
<keyword evidence="2" id="KW-0812">Transmembrane</keyword>
<proteinExistence type="predicted"/>
<feature type="non-terminal residue" evidence="3">
    <location>
        <position position="282"/>
    </location>
</feature>
<reference evidence="3" key="2">
    <citation type="journal article" date="2019" name="IMA Fungus">
        <title>Genome sequencing and comparison of five Tilletia species to identify candidate genes for the detection of regulated species infecting wheat.</title>
        <authorList>
            <person name="Nguyen H.D.T."/>
            <person name="Sultana T."/>
            <person name="Kesanakurti P."/>
            <person name="Hambleton S."/>
        </authorList>
    </citation>
    <scope>NUCLEOTIDE SEQUENCE</scope>
    <source>
        <strain evidence="3">DAOMC 238032</strain>
    </source>
</reference>
<evidence type="ECO:0000313" key="3">
    <source>
        <dbReference type="EMBL" id="KAE8236071.1"/>
    </source>
</evidence>
<evidence type="ECO:0000256" key="1">
    <source>
        <dbReference type="SAM" id="MobiDB-lite"/>
    </source>
</evidence>
<feature type="transmembrane region" description="Helical" evidence="2">
    <location>
        <begin position="201"/>
        <end position="223"/>
    </location>
</feature>
<dbReference type="EMBL" id="LWDD02003942">
    <property type="protein sequence ID" value="KAE8236071.1"/>
    <property type="molecule type" value="Genomic_DNA"/>
</dbReference>
<organism evidence="3 4">
    <name type="scientific">Tilletia caries</name>
    <name type="common">wheat bunt fungus</name>
    <dbReference type="NCBI Taxonomy" id="13290"/>
    <lineage>
        <taxon>Eukaryota</taxon>
        <taxon>Fungi</taxon>
        <taxon>Dikarya</taxon>
        <taxon>Basidiomycota</taxon>
        <taxon>Ustilaginomycotina</taxon>
        <taxon>Exobasidiomycetes</taxon>
        <taxon>Tilletiales</taxon>
        <taxon>Tilletiaceae</taxon>
        <taxon>Tilletia</taxon>
    </lineage>
</organism>
<comment type="caution">
    <text evidence="3">The sequence shown here is derived from an EMBL/GenBank/DDBJ whole genome shotgun (WGS) entry which is preliminary data.</text>
</comment>
<reference evidence="3" key="1">
    <citation type="submission" date="2016-04" db="EMBL/GenBank/DDBJ databases">
        <authorList>
            <person name="Nguyen H.D."/>
            <person name="Kesanakurti P."/>
            <person name="Cullis J."/>
            <person name="Levesque C.A."/>
            <person name="Hambleton S."/>
        </authorList>
    </citation>
    <scope>NUCLEOTIDE SEQUENCE</scope>
    <source>
        <strain evidence="3">DAOMC 238032</strain>
    </source>
</reference>
<feature type="region of interest" description="Disordered" evidence="1">
    <location>
        <begin position="31"/>
        <end position="71"/>
    </location>
</feature>
<evidence type="ECO:0000313" key="4">
    <source>
        <dbReference type="Proteomes" id="UP000077671"/>
    </source>
</evidence>
<accession>A0A8T8SAR7</accession>
<dbReference type="AlphaFoldDB" id="A0A8T8SAR7"/>
<dbReference type="Proteomes" id="UP000077671">
    <property type="component" value="Unassembled WGS sequence"/>
</dbReference>
<feature type="transmembrane region" description="Helical" evidence="2">
    <location>
        <begin position="244"/>
        <end position="264"/>
    </location>
</feature>
<keyword evidence="2" id="KW-0472">Membrane</keyword>
<keyword evidence="2" id="KW-1133">Transmembrane helix</keyword>